<evidence type="ECO:0000313" key="3">
    <source>
        <dbReference type="Proteomes" id="UP000183812"/>
    </source>
</evidence>
<dbReference type="CDD" id="cd02440">
    <property type="entry name" value="AdoMet_MTases"/>
    <property type="match status" value="1"/>
</dbReference>
<name>A0A1G7NFD3_RHOCA</name>
<dbReference type="SUPFAM" id="SSF53335">
    <property type="entry name" value="S-adenosyl-L-methionine-dependent methyltransferases"/>
    <property type="match status" value="1"/>
</dbReference>
<feature type="domain" description="Methyltransferase type 11" evidence="1">
    <location>
        <begin position="45"/>
        <end position="135"/>
    </location>
</feature>
<dbReference type="RefSeq" id="WP_074555145.1">
    <property type="nucleotide sequence ID" value="NZ_CP119563.1"/>
</dbReference>
<dbReference type="Proteomes" id="UP000183812">
    <property type="component" value="Unassembled WGS sequence"/>
</dbReference>
<dbReference type="Gene3D" id="3.40.50.150">
    <property type="entry name" value="Vaccinia Virus protein VP39"/>
    <property type="match status" value="1"/>
</dbReference>
<sequence length="242" mass="25443">MIPRIAAGFARHLASYDTAATAQAQIADRLAARIAPRIAPAARMLELGHGTGFLTRQLARLDPAEIWLNDLVAPLPALRWPDATRVQALPGDAAALRFPAGLDLIASASMLQWLADPAALLHRAAQALCPGGLLAVSSFGPGNFPELAGLGLPPGAPSYHDAAGLCAALPEGMQVLAAWDESIPLVFPDARALMAHLRATGVNGLRAGHLSAPGLRDLMRQMNRAGPTTLTYRPSYCMARKC</sequence>
<keyword evidence="2" id="KW-0489">Methyltransferase</keyword>
<organism evidence="2 3">
    <name type="scientific">Rhodobacter capsulatus</name>
    <name type="common">Rhodopseudomonas capsulata</name>
    <dbReference type="NCBI Taxonomy" id="1061"/>
    <lineage>
        <taxon>Bacteria</taxon>
        <taxon>Pseudomonadati</taxon>
        <taxon>Pseudomonadota</taxon>
        <taxon>Alphaproteobacteria</taxon>
        <taxon>Rhodobacterales</taxon>
        <taxon>Rhodobacter group</taxon>
        <taxon>Rhodobacter</taxon>
    </lineage>
</organism>
<dbReference type="GO" id="GO:0008757">
    <property type="term" value="F:S-adenosylmethionine-dependent methyltransferase activity"/>
    <property type="evidence" value="ECO:0007669"/>
    <property type="project" value="InterPro"/>
</dbReference>
<dbReference type="EMBL" id="FNAY01000016">
    <property type="protein sequence ID" value="SDF72686.1"/>
    <property type="molecule type" value="Genomic_DNA"/>
</dbReference>
<proteinExistence type="predicted"/>
<dbReference type="InterPro" id="IPR029063">
    <property type="entry name" value="SAM-dependent_MTases_sf"/>
</dbReference>
<gene>
    <name evidence="2" type="ORF">SAMN04244550_02719</name>
</gene>
<dbReference type="GO" id="GO:0032259">
    <property type="term" value="P:methylation"/>
    <property type="evidence" value="ECO:0007669"/>
    <property type="project" value="UniProtKB-KW"/>
</dbReference>
<evidence type="ECO:0000259" key="1">
    <source>
        <dbReference type="Pfam" id="PF08241"/>
    </source>
</evidence>
<reference evidence="2 3" key="1">
    <citation type="submission" date="2016-10" db="EMBL/GenBank/DDBJ databases">
        <authorList>
            <person name="de Groot N.N."/>
        </authorList>
    </citation>
    <scope>NUCLEOTIDE SEQUENCE [LARGE SCALE GENOMIC DNA]</scope>
    <source>
        <strain evidence="3">DSM 938 / 37b4</strain>
    </source>
</reference>
<keyword evidence="2" id="KW-0808">Transferase</keyword>
<protein>
    <submittedName>
        <fullName evidence="2">Malonyl-CoA O-methyltransferase</fullName>
    </submittedName>
</protein>
<dbReference type="Pfam" id="PF08241">
    <property type="entry name" value="Methyltransf_11"/>
    <property type="match status" value="1"/>
</dbReference>
<evidence type="ECO:0000313" key="2">
    <source>
        <dbReference type="EMBL" id="SDF72686.1"/>
    </source>
</evidence>
<accession>A0A1G7NFD3</accession>
<dbReference type="OrthoDB" id="9802097at2"/>
<dbReference type="AlphaFoldDB" id="A0A1G7NFD3"/>
<dbReference type="InterPro" id="IPR013216">
    <property type="entry name" value="Methyltransf_11"/>
</dbReference>